<dbReference type="GO" id="GO:0045892">
    <property type="term" value="P:negative regulation of DNA-templated transcription"/>
    <property type="evidence" value="ECO:0007669"/>
    <property type="project" value="TreeGrafter"/>
</dbReference>
<feature type="binding site" evidence="14">
    <location>
        <position position="107"/>
    </location>
    <ligand>
        <name>Fe cation</name>
        <dbReference type="ChEBI" id="CHEBI:24875"/>
    </ligand>
</feature>
<keyword evidence="6 15" id="KW-0678">Repressor</keyword>
<feature type="binding site" evidence="13">
    <location>
        <position position="92"/>
    </location>
    <ligand>
        <name>Zn(2+)</name>
        <dbReference type="ChEBI" id="CHEBI:29105"/>
    </ligand>
</feature>
<dbReference type="Proteomes" id="UP000587070">
    <property type="component" value="Unassembled WGS sequence"/>
</dbReference>
<dbReference type="GO" id="GO:0032993">
    <property type="term" value="C:protein-DNA complex"/>
    <property type="evidence" value="ECO:0007669"/>
    <property type="project" value="UniProtKB-ARBA"/>
</dbReference>
<keyword evidence="10 15" id="KW-0805">Transcription regulation</keyword>
<evidence type="ECO:0000256" key="1">
    <source>
        <dbReference type="ARBA" id="ARBA00004496"/>
    </source>
</evidence>
<evidence type="ECO:0000256" key="7">
    <source>
        <dbReference type="ARBA" id="ARBA00022723"/>
    </source>
</evidence>
<keyword evidence="8 13" id="KW-0862">Zinc</keyword>
<dbReference type="GO" id="GO:0001216">
    <property type="term" value="F:DNA-binding transcription activator activity"/>
    <property type="evidence" value="ECO:0007669"/>
    <property type="project" value="UniProtKB-ARBA"/>
</dbReference>
<gene>
    <name evidence="15" type="primary">fur</name>
    <name evidence="16" type="ORF">GGD90_002542</name>
</gene>
<sequence length="158" mass="17849">MSNPQDLRSLGLKATIPRLKILELFERSDIRHLAAEDVHRLLIAEQLDIGLATVYRVLTQFEQAGLLERHHFESGKAVFEKNAGRHHDHLVCVDCGRVEEFYDPEIERRQAKIAKERGFAIQEHALYLYAGCLKPDCPHRAARKAAEKPGDAGNSDGN</sequence>
<feature type="binding site" evidence="14">
    <location>
        <position position="86"/>
    </location>
    <ligand>
        <name>Fe cation</name>
        <dbReference type="ChEBI" id="CHEBI:24875"/>
    </ligand>
</feature>
<evidence type="ECO:0000256" key="13">
    <source>
        <dbReference type="PIRSR" id="PIRSR602481-1"/>
    </source>
</evidence>
<evidence type="ECO:0000256" key="9">
    <source>
        <dbReference type="ARBA" id="ARBA00023004"/>
    </source>
</evidence>
<evidence type="ECO:0000256" key="15">
    <source>
        <dbReference type="RuleBase" id="RU364037"/>
    </source>
</evidence>
<comment type="similarity">
    <text evidence="2 15">Belongs to the Fur family.</text>
</comment>
<evidence type="ECO:0000256" key="4">
    <source>
        <dbReference type="ARBA" id="ARBA00020910"/>
    </source>
</evidence>
<dbReference type="Gene3D" id="3.30.1490.190">
    <property type="match status" value="1"/>
</dbReference>
<dbReference type="NCBIfam" id="NF006999">
    <property type="entry name" value="PRK09462.1"/>
    <property type="match status" value="1"/>
</dbReference>
<feature type="binding site" evidence="14">
    <location>
        <position position="124"/>
    </location>
    <ligand>
        <name>Fe cation</name>
        <dbReference type="ChEBI" id="CHEBI:24875"/>
    </ligand>
</feature>
<accession>A0A840G9K9</accession>
<evidence type="ECO:0000256" key="12">
    <source>
        <dbReference type="ARBA" id="ARBA00023163"/>
    </source>
</evidence>
<dbReference type="InterPro" id="IPR036390">
    <property type="entry name" value="WH_DNA-bd_sf"/>
</dbReference>
<comment type="subunit">
    <text evidence="3 15">Homodimer.</text>
</comment>
<evidence type="ECO:0000256" key="11">
    <source>
        <dbReference type="ARBA" id="ARBA00023125"/>
    </source>
</evidence>
<keyword evidence="17" id="KW-1185">Reference proteome</keyword>
<dbReference type="RefSeq" id="WP_153117241.1">
    <property type="nucleotide sequence ID" value="NZ_JACIGE010000009.1"/>
</dbReference>
<name>A0A840G9K9_RHOTE</name>
<feature type="binding site" evidence="13">
    <location>
        <position position="95"/>
    </location>
    <ligand>
        <name>Zn(2+)</name>
        <dbReference type="ChEBI" id="CHEBI:29105"/>
    </ligand>
</feature>
<evidence type="ECO:0000256" key="5">
    <source>
        <dbReference type="ARBA" id="ARBA00022490"/>
    </source>
</evidence>
<dbReference type="InterPro" id="IPR002481">
    <property type="entry name" value="FUR"/>
</dbReference>
<dbReference type="Gene3D" id="1.10.10.10">
    <property type="entry name" value="Winged helix-like DNA-binding domain superfamily/Winged helix DNA-binding domain"/>
    <property type="match status" value="1"/>
</dbReference>
<dbReference type="FunFam" id="1.10.10.10:FF:000007">
    <property type="entry name" value="Ferric uptake regulation protein"/>
    <property type="match status" value="1"/>
</dbReference>
<dbReference type="AlphaFoldDB" id="A0A840G9K9"/>
<feature type="binding site" evidence="13">
    <location>
        <position position="137"/>
    </location>
    <ligand>
        <name>Zn(2+)</name>
        <dbReference type="ChEBI" id="CHEBI:29105"/>
    </ligand>
</feature>
<keyword evidence="12 15" id="KW-0804">Transcription</keyword>
<evidence type="ECO:0000313" key="16">
    <source>
        <dbReference type="EMBL" id="MBB4248151.1"/>
    </source>
</evidence>
<comment type="cofactor">
    <cofactor evidence="14">
        <name>Mn(2+)</name>
        <dbReference type="ChEBI" id="CHEBI:29035"/>
    </cofactor>
    <cofactor evidence="14">
        <name>Fe(2+)</name>
        <dbReference type="ChEBI" id="CHEBI:29033"/>
    </cofactor>
    <text evidence="14">Binds 1 Mn(2+) or Fe(2+) ion per subunit.</text>
</comment>
<organism evidence="16 17">
    <name type="scientific">Rhodocyclus tenuis</name>
    <name type="common">Rhodospirillum tenue</name>
    <dbReference type="NCBI Taxonomy" id="1066"/>
    <lineage>
        <taxon>Bacteria</taxon>
        <taxon>Pseudomonadati</taxon>
        <taxon>Pseudomonadota</taxon>
        <taxon>Betaproteobacteria</taxon>
        <taxon>Rhodocyclales</taxon>
        <taxon>Rhodocyclaceae</taxon>
        <taxon>Rhodocyclus</taxon>
    </lineage>
</organism>
<dbReference type="PANTHER" id="PTHR33202">
    <property type="entry name" value="ZINC UPTAKE REGULATION PROTEIN"/>
    <property type="match status" value="1"/>
</dbReference>
<feature type="binding site" evidence="13">
    <location>
        <position position="132"/>
    </location>
    <ligand>
        <name>Zn(2+)</name>
        <dbReference type="ChEBI" id="CHEBI:29105"/>
    </ligand>
</feature>
<dbReference type="GO" id="GO:0000976">
    <property type="term" value="F:transcription cis-regulatory region binding"/>
    <property type="evidence" value="ECO:0007669"/>
    <property type="project" value="UniProtKB-ARBA"/>
</dbReference>
<comment type="cofactor">
    <cofactor evidence="13">
        <name>Zn(2+)</name>
        <dbReference type="ChEBI" id="CHEBI:29105"/>
    </cofactor>
    <text evidence="13">Binds 1 zinc ion per subunit.</text>
</comment>
<dbReference type="InterPro" id="IPR043135">
    <property type="entry name" value="Fur_C"/>
</dbReference>
<dbReference type="OrthoDB" id="8659436at2"/>
<dbReference type="SUPFAM" id="SSF46785">
    <property type="entry name" value="Winged helix' DNA-binding domain"/>
    <property type="match status" value="1"/>
</dbReference>
<keyword evidence="7 13" id="KW-0479">Metal-binding</keyword>
<evidence type="ECO:0000313" key="17">
    <source>
        <dbReference type="Proteomes" id="UP000587070"/>
    </source>
</evidence>
<dbReference type="GO" id="GO:0005829">
    <property type="term" value="C:cytosol"/>
    <property type="evidence" value="ECO:0007669"/>
    <property type="project" value="TreeGrafter"/>
</dbReference>
<proteinExistence type="inferred from homology"/>
<keyword evidence="5 15" id="KW-0963">Cytoplasm</keyword>
<feature type="binding site" evidence="14">
    <location>
        <position position="88"/>
    </location>
    <ligand>
        <name>Fe cation</name>
        <dbReference type="ChEBI" id="CHEBI:24875"/>
    </ligand>
</feature>
<evidence type="ECO:0000256" key="6">
    <source>
        <dbReference type="ARBA" id="ARBA00022491"/>
    </source>
</evidence>
<evidence type="ECO:0000256" key="2">
    <source>
        <dbReference type="ARBA" id="ARBA00007957"/>
    </source>
</evidence>
<dbReference type="CDD" id="cd07153">
    <property type="entry name" value="Fur_like"/>
    <property type="match status" value="1"/>
</dbReference>
<keyword evidence="9 14" id="KW-0408">Iron</keyword>
<keyword evidence="11 15" id="KW-0238">DNA-binding</keyword>
<dbReference type="GO" id="GO:0008270">
    <property type="term" value="F:zinc ion binding"/>
    <property type="evidence" value="ECO:0007669"/>
    <property type="project" value="TreeGrafter"/>
</dbReference>
<dbReference type="InterPro" id="IPR036388">
    <property type="entry name" value="WH-like_DNA-bd_sf"/>
</dbReference>
<evidence type="ECO:0000256" key="14">
    <source>
        <dbReference type="PIRSR" id="PIRSR602481-2"/>
    </source>
</evidence>
<evidence type="ECO:0000256" key="10">
    <source>
        <dbReference type="ARBA" id="ARBA00023015"/>
    </source>
</evidence>
<dbReference type="EMBL" id="JACIGE010000009">
    <property type="protein sequence ID" value="MBB4248151.1"/>
    <property type="molecule type" value="Genomic_DNA"/>
</dbReference>
<evidence type="ECO:0000256" key="8">
    <source>
        <dbReference type="ARBA" id="ARBA00022833"/>
    </source>
</evidence>
<comment type="caution">
    <text evidence="16">The sequence shown here is derived from an EMBL/GenBank/DDBJ whole genome shotgun (WGS) entry which is preliminary data.</text>
</comment>
<evidence type="ECO:0000256" key="3">
    <source>
        <dbReference type="ARBA" id="ARBA00011738"/>
    </source>
</evidence>
<dbReference type="PANTHER" id="PTHR33202:SF2">
    <property type="entry name" value="FERRIC UPTAKE REGULATION PROTEIN"/>
    <property type="match status" value="1"/>
</dbReference>
<dbReference type="Pfam" id="PF01475">
    <property type="entry name" value="FUR"/>
    <property type="match status" value="1"/>
</dbReference>
<dbReference type="FunFam" id="3.30.1490.190:FF:000001">
    <property type="entry name" value="Ferric uptake regulation protein"/>
    <property type="match status" value="1"/>
</dbReference>
<comment type="subcellular location">
    <subcellularLocation>
        <location evidence="1 15">Cytoplasm</location>
    </subcellularLocation>
</comment>
<dbReference type="GO" id="GO:1900705">
    <property type="term" value="P:negative regulation of siderophore biosynthetic process"/>
    <property type="evidence" value="ECO:0007669"/>
    <property type="project" value="TreeGrafter"/>
</dbReference>
<protein>
    <recommendedName>
        <fullName evidence="4 15">Ferric uptake regulation protein</fullName>
    </recommendedName>
</protein>
<reference evidence="16 17" key="1">
    <citation type="submission" date="2020-08" db="EMBL/GenBank/DDBJ databases">
        <title>Genome sequencing of Purple Non-Sulfur Bacteria from various extreme environments.</title>
        <authorList>
            <person name="Mayer M."/>
        </authorList>
    </citation>
    <scope>NUCLEOTIDE SEQUENCE [LARGE SCALE GENOMIC DNA]</scope>
    <source>
        <strain evidence="16 17">2761</strain>
    </source>
</reference>